<keyword evidence="1" id="KW-0813">Transport</keyword>
<organism evidence="5 6">
    <name type="scientific">Blautia liquoris</name>
    <dbReference type="NCBI Taxonomy" id="2779518"/>
    <lineage>
        <taxon>Bacteria</taxon>
        <taxon>Bacillati</taxon>
        <taxon>Bacillota</taxon>
        <taxon>Clostridia</taxon>
        <taxon>Lachnospirales</taxon>
        <taxon>Lachnospiraceae</taxon>
        <taxon>Blautia</taxon>
    </lineage>
</organism>
<proteinExistence type="predicted"/>
<dbReference type="Proteomes" id="UP000593601">
    <property type="component" value="Chromosome"/>
</dbReference>
<dbReference type="GO" id="GO:0005524">
    <property type="term" value="F:ATP binding"/>
    <property type="evidence" value="ECO:0007669"/>
    <property type="project" value="UniProtKB-KW"/>
</dbReference>
<dbReference type="GO" id="GO:0016887">
    <property type="term" value="F:ATP hydrolysis activity"/>
    <property type="evidence" value="ECO:0007669"/>
    <property type="project" value="InterPro"/>
</dbReference>
<dbReference type="InterPro" id="IPR003593">
    <property type="entry name" value="AAA+_ATPase"/>
</dbReference>
<reference evidence="5 6" key="1">
    <citation type="submission" date="2020-10" db="EMBL/GenBank/DDBJ databases">
        <title>Blautia liquoris sp.nov., isolated from the mud in a fermentation cellar used for the production of Chinese strong-flavoured liquor.</title>
        <authorList>
            <person name="Lu L."/>
        </authorList>
    </citation>
    <scope>NUCLEOTIDE SEQUENCE [LARGE SCALE GENOMIC DNA]</scope>
    <source>
        <strain evidence="5 6">LZLJ-3</strain>
    </source>
</reference>
<evidence type="ECO:0000259" key="4">
    <source>
        <dbReference type="PROSITE" id="PS50893"/>
    </source>
</evidence>
<dbReference type="EMBL" id="CP063304">
    <property type="protein sequence ID" value="QOV19623.1"/>
    <property type="molecule type" value="Genomic_DNA"/>
</dbReference>
<dbReference type="InterPro" id="IPR027417">
    <property type="entry name" value="P-loop_NTPase"/>
</dbReference>
<dbReference type="InterPro" id="IPR051782">
    <property type="entry name" value="ABC_Transporter_VariousFunc"/>
</dbReference>
<evidence type="ECO:0000256" key="2">
    <source>
        <dbReference type="ARBA" id="ARBA00022741"/>
    </source>
</evidence>
<protein>
    <submittedName>
        <fullName evidence="5">ABC transporter ATP-binding protein</fullName>
    </submittedName>
</protein>
<keyword evidence="2" id="KW-0547">Nucleotide-binding</keyword>
<feature type="domain" description="ABC transporter" evidence="4">
    <location>
        <begin position="2"/>
        <end position="230"/>
    </location>
</feature>
<keyword evidence="6" id="KW-1185">Reference proteome</keyword>
<dbReference type="InterPro" id="IPR003439">
    <property type="entry name" value="ABC_transporter-like_ATP-bd"/>
</dbReference>
<dbReference type="RefSeq" id="WP_193735943.1">
    <property type="nucleotide sequence ID" value="NZ_CP063304.1"/>
</dbReference>
<dbReference type="SMART" id="SM00382">
    <property type="entry name" value="AAA"/>
    <property type="match status" value="1"/>
</dbReference>
<dbReference type="CDD" id="cd03230">
    <property type="entry name" value="ABC_DR_subfamily_A"/>
    <property type="match status" value="1"/>
</dbReference>
<dbReference type="KEGG" id="bliq:INP51_01190"/>
<dbReference type="AlphaFoldDB" id="A0A7M2RH17"/>
<dbReference type="PROSITE" id="PS50893">
    <property type="entry name" value="ABC_TRANSPORTER_2"/>
    <property type="match status" value="1"/>
</dbReference>
<evidence type="ECO:0000313" key="5">
    <source>
        <dbReference type="EMBL" id="QOV19623.1"/>
    </source>
</evidence>
<evidence type="ECO:0000313" key="6">
    <source>
        <dbReference type="Proteomes" id="UP000593601"/>
    </source>
</evidence>
<gene>
    <name evidence="5" type="ORF">INP51_01190</name>
</gene>
<evidence type="ECO:0000256" key="3">
    <source>
        <dbReference type="ARBA" id="ARBA00022840"/>
    </source>
</evidence>
<sequence length="287" mass="32355">MEYVLEVTSLEKQYENFSVKNISFKVPKGYIMGFIGPNGAGKTTTIKTILGMLNISSGNIKLFGKDSQGMNGQFNDKIGIVMDTPYFAEDWNASDIETAVSPFYQHWNSETYASLLEKFSIDRKKKLRDLSRGMKVKLMVSVALSHHATFLVLDEPTSGLDPVAREELCDLLSEFVTDENNSVLFSTHITSDLEKIADYITFILNGEIVYTGLKDDLMENYSLAKGSLYEINEEQRKLLIGAREYSTGFEAMVKTSDIRKLPNELLTEPITLDEIIVFMNKEGKTDE</sequence>
<keyword evidence="3 5" id="KW-0067">ATP-binding</keyword>
<accession>A0A7M2RH17</accession>
<dbReference type="PANTHER" id="PTHR42939:SF3">
    <property type="entry name" value="ABC TRANSPORTER ATP-BINDING COMPONENT"/>
    <property type="match status" value="1"/>
</dbReference>
<dbReference type="Pfam" id="PF00005">
    <property type="entry name" value="ABC_tran"/>
    <property type="match status" value="1"/>
</dbReference>
<dbReference type="Gene3D" id="3.40.50.300">
    <property type="entry name" value="P-loop containing nucleotide triphosphate hydrolases"/>
    <property type="match status" value="1"/>
</dbReference>
<dbReference type="SUPFAM" id="SSF52540">
    <property type="entry name" value="P-loop containing nucleoside triphosphate hydrolases"/>
    <property type="match status" value="1"/>
</dbReference>
<dbReference type="PANTHER" id="PTHR42939">
    <property type="entry name" value="ABC TRANSPORTER ATP-BINDING PROTEIN ALBC-RELATED"/>
    <property type="match status" value="1"/>
</dbReference>
<evidence type="ECO:0000256" key="1">
    <source>
        <dbReference type="ARBA" id="ARBA00022448"/>
    </source>
</evidence>
<name>A0A7M2RH17_9FIRM</name>